<evidence type="ECO:0000256" key="1">
    <source>
        <dbReference type="ARBA" id="ARBA00011046"/>
    </source>
</evidence>
<gene>
    <name evidence="5" type="ORF">FHX47_000682</name>
</gene>
<accession>A0A7W5TUI6</accession>
<dbReference type="RefSeq" id="WP_183357455.1">
    <property type="nucleotide sequence ID" value="NZ_BAABKR010000001.1"/>
</dbReference>
<reference evidence="5 6" key="1">
    <citation type="submission" date="2020-08" db="EMBL/GenBank/DDBJ databases">
        <title>Sequencing the genomes of 1000 actinobacteria strains.</title>
        <authorList>
            <person name="Klenk H.-P."/>
        </authorList>
    </citation>
    <scope>NUCLEOTIDE SEQUENCE [LARGE SCALE GENOMIC DNA]</scope>
    <source>
        <strain evidence="5 6">DSM 28238</strain>
    </source>
</reference>
<dbReference type="Gene3D" id="6.10.140.850">
    <property type="match status" value="1"/>
</dbReference>
<proteinExistence type="inferred from homology"/>
<dbReference type="GO" id="GO:0003677">
    <property type="term" value="F:DNA binding"/>
    <property type="evidence" value="ECO:0007669"/>
    <property type="project" value="UniProtKB-KW"/>
</dbReference>
<organism evidence="5 6">
    <name type="scientific">Garicola koreensis</name>
    <dbReference type="NCBI Taxonomy" id="1262554"/>
    <lineage>
        <taxon>Bacteria</taxon>
        <taxon>Bacillati</taxon>
        <taxon>Actinomycetota</taxon>
        <taxon>Actinomycetes</taxon>
        <taxon>Micrococcales</taxon>
        <taxon>Micrococcaceae</taxon>
        <taxon>Garicola</taxon>
    </lineage>
</organism>
<evidence type="ECO:0000256" key="3">
    <source>
        <dbReference type="ARBA" id="ARBA00023125"/>
    </source>
</evidence>
<dbReference type="GO" id="GO:0045892">
    <property type="term" value="P:negative regulation of DNA-templated transcription"/>
    <property type="evidence" value="ECO:0007669"/>
    <property type="project" value="InterPro"/>
</dbReference>
<keyword evidence="6" id="KW-1185">Reference proteome</keyword>
<protein>
    <submittedName>
        <fullName evidence="5">Putative transcriptional regulator</fullName>
    </submittedName>
</protein>
<keyword evidence="3" id="KW-0238">DNA-binding</keyword>
<evidence type="ECO:0000313" key="6">
    <source>
        <dbReference type="Proteomes" id="UP000547528"/>
    </source>
</evidence>
<sequence>MTAETPQDAGSRAPQLGALEAQVMELLWQQGPCSVRDVMDTLEQRPAYTTIATVMQNLQRKGLVRSQHQGRAVSYVPEVSREAHTAQMMRHALESSSDRAASILHFVKDMPDDELSMLRHYLDQSPTEEQEAS</sequence>
<dbReference type="SUPFAM" id="SSF46785">
    <property type="entry name" value="Winged helix' DNA-binding domain"/>
    <property type="match status" value="1"/>
</dbReference>
<comment type="similarity">
    <text evidence="1">Belongs to the BlaI transcriptional regulatory family.</text>
</comment>
<dbReference type="Gene3D" id="1.10.10.10">
    <property type="entry name" value="Winged helix-like DNA-binding domain superfamily/Winged helix DNA-binding domain"/>
    <property type="match status" value="1"/>
</dbReference>
<evidence type="ECO:0000256" key="4">
    <source>
        <dbReference type="ARBA" id="ARBA00023163"/>
    </source>
</evidence>
<dbReference type="InterPro" id="IPR005650">
    <property type="entry name" value="BlaI_family"/>
</dbReference>
<dbReference type="InterPro" id="IPR036390">
    <property type="entry name" value="WH_DNA-bd_sf"/>
</dbReference>
<keyword evidence="4" id="KW-0804">Transcription</keyword>
<dbReference type="EMBL" id="JACIBT010000001">
    <property type="protein sequence ID" value="MBB3667089.1"/>
    <property type="molecule type" value="Genomic_DNA"/>
</dbReference>
<name>A0A7W5TUI6_9MICC</name>
<dbReference type="Pfam" id="PF03965">
    <property type="entry name" value="Penicillinase_R"/>
    <property type="match status" value="1"/>
</dbReference>
<dbReference type="AlphaFoldDB" id="A0A7W5TUI6"/>
<dbReference type="PIRSF" id="PIRSF019455">
    <property type="entry name" value="CopR_AtkY"/>
    <property type="match status" value="1"/>
</dbReference>
<comment type="caution">
    <text evidence="5">The sequence shown here is derived from an EMBL/GenBank/DDBJ whole genome shotgun (WGS) entry which is preliminary data.</text>
</comment>
<dbReference type="InterPro" id="IPR036388">
    <property type="entry name" value="WH-like_DNA-bd_sf"/>
</dbReference>
<evidence type="ECO:0000256" key="2">
    <source>
        <dbReference type="ARBA" id="ARBA00023015"/>
    </source>
</evidence>
<evidence type="ECO:0000313" key="5">
    <source>
        <dbReference type="EMBL" id="MBB3667089.1"/>
    </source>
</evidence>
<keyword evidence="2" id="KW-0805">Transcription regulation</keyword>
<dbReference type="Proteomes" id="UP000547528">
    <property type="component" value="Unassembled WGS sequence"/>
</dbReference>